<dbReference type="SUPFAM" id="SSF52540">
    <property type="entry name" value="P-loop containing nucleoside triphosphate hydrolases"/>
    <property type="match status" value="1"/>
</dbReference>
<evidence type="ECO:0000259" key="7">
    <source>
        <dbReference type="Pfam" id="PF06862"/>
    </source>
</evidence>
<comment type="subcellular location">
    <subcellularLocation>
        <location evidence="1">Nucleus</location>
        <location evidence="1">Nucleolus</location>
    </subcellularLocation>
</comment>
<evidence type="ECO:0000256" key="4">
    <source>
        <dbReference type="ARBA" id="ARBA00024421"/>
    </source>
</evidence>
<organism evidence="9">
    <name type="scientific">Mesocestoides corti</name>
    <name type="common">Flatworm</name>
    <dbReference type="NCBI Taxonomy" id="53468"/>
    <lineage>
        <taxon>Eukaryota</taxon>
        <taxon>Metazoa</taxon>
        <taxon>Spiralia</taxon>
        <taxon>Lophotrochozoa</taxon>
        <taxon>Platyhelminthes</taxon>
        <taxon>Cestoda</taxon>
        <taxon>Eucestoda</taxon>
        <taxon>Cyclophyllidea</taxon>
        <taxon>Mesocestoididae</taxon>
        <taxon>Mesocestoides</taxon>
    </lineage>
</organism>
<dbReference type="PANTHER" id="PTHR12933:SF0">
    <property type="entry name" value="U3 SMALL NUCLEOLAR RNA-ASSOCIATED PROTEIN 25 HOMOLOG"/>
    <property type="match status" value="1"/>
</dbReference>
<evidence type="ECO:0000256" key="5">
    <source>
        <dbReference type="ARBA" id="ARBA00032325"/>
    </source>
</evidence>
<dbReference type="AlphaFoldDB" id="A0A5K3FX73"/>
<feature type="domain" description="UTP25 C-terminal" evidence="7">
    <location>
        <begin position="458"/>
        <end position="573"/>
    </location>
</feature>
<dbReference type="GO" id="GO:0000462">
    <property type="term" value="P:maturation of SSU-rRNA from tricistronic rRNA transcript (SSU-rRNA, 5.8S rRNA, LSU-rRNA)"/>
    <property type="evidence" value="ECO:0007669"/>
    <property type="project" value="TreeGrafter"/>
</dbReference>
<accession>A0A5K3FX73</accession>
<dbReference type="PANTHER" id="PTHR12933">
    <property type="entry name" value="ORF PROTEIN-RELATED"/>
    <property type="match status" value="1"/>
</dbReference>
<dbReference type="GO" id="GO:0032040">
    <property type="term" value="C:small-subunit processome"/>
    <property type="evidence" value="ECO:0007669"/>
    <property type="project" value="TreeGrafter"/>
</dbReference>
<reference evidence="9" key="1">
    <citation type="submission" date="2019-11" db="UniProtKB">
        <authorList>
            <consortium name="WormBaseParasite"/>
        </authorList>
    </citation>
    <scope>IDENTIFICATION</scope>
</reference>
<comment type="similarity">
    <text evidence="2">Belongs to the UTP25 family.</text>
</comment>
<name>A0A5K3FX73_MESCO</name>
<dbReference type="WBParaSite" id="MCU_012770-RC">
    <property type="protein sequence ID" value="MCU_012770-RC"/>
    <property type="gene ID" value="MCU_012770"/>
</dbReference>
<evidence type="ECO:0000259" key="8">
    <source>
        <dbReference type="Pfam" id="PF22916"/>
    </source>
</evidence>
<sequence>MVMVSSLEGSPFYRHFSFDYIKIDSLPSVKCRVALSPFSGCYRSTSDQTNFPYLNTKNPISVSLDTRLKDIAKMVDNYEDLFYCLRDPTMEQIRELYCAHVLNHTLNSHKLMKKNSLRAEKSGLDDSLRDQGFHRARTLIILPTRESARRTVHQMLRLMPKGSTVSHRKRFEREFGPEEGQSDRDKRKGKKPPDFEEWFSCNHDDRFRIGIAVSKKTVKLYSPFSESDIILASPLGLETLINNNEAMTSDLQYITTSTEVLVIDQAEHLLMQNWAVLQEFVNRLNHKPTKPAISSPARIRLAYLAGYGSRFRQTILFSAVDNHLINSLISKCENFQGMNLFLPVPRYQEDSLFPSFLPYKHRVPGLKRSAKEAFENSIDLTALDNFKLNLITFGVTGSTLTSNPLFQLTKDDFHESNEVAEADANLGRLEDMNAPLLLKKSLLACDFSDKGGRAIPLARLAAFKQRLLPRLRKGLDERVLIYVPDYYDIEELRNLLREEALSFCYVHEYMEDNEAERYRNLFDQGRIRIMLISERYYFFRRRKLRGARNFIFYGPPTFPWFVQELLSVCKVAPAPATNASGEPLTVGTANPASALSSSVTILYFPPWESHQVSMITGTLDV</sequence>
<feature type="region of interest" description="Disordered" evidence="6">
    <location>
        <begin position="163"/>
        <end position="194"/>
    </location>
</feature>
<dbReference type="InterPro" id="IPR027417">
    <property type="entry name" value="P-loop_NTPase"/>
</dbReference>
<evidence type="ECO:0000313" key="9">
    <source>
        <dbReference type="WBParaSite" id="MCU_012770-RC"/>
    </source>
</evidence>
<evidence type="ECO:0000256" key="1">
    <source>
        <dbReference type="ARBA" id="ARBA00004604"/>
    </source>
</evidence>
<proteinExistence type="inferred from homology"/>
<evidence type="ECO:0000256" key="6">
    <source>
        <dbReference type="SAM" id="MobiDB-lite"/>
    </source>
</evidence>
<dbReference type="InterPro" id="IPR010678">
    <property type="entry name" value="UTP25"/>
</dbReference>
<dbReference type="InterPro" id="IPR053940">
    <property type="entry name" value="UTP25_NTPase-like"/>
</dbReference>
<dbReference type="InterPro" id="IPR053939">
    <property type="entry name" value="UTP25_C"/>
</dbReference>
<keyword evidence="3" id="KW-0539">Nucleus</keyword>
<dbReference type="Gene3D" id="3.40.50.300">
    <property type="entry name" value="P-loop containing nucleotide triphosphate hydrolases"/>
    <property type="match status" value="1"/>
</dbReference>
<evidence type="ECO:0000256" key="2">
    <source>
        <dbReference type="ARBA" id="ARBA00009223"/>
    </source>
</evidence>
<dbReference type="GO" id="GO:0034511">
    <property type="term" value="F:U3 snoRNA binding"/>
    <property type="evidence" value="ECO:0007669"/>
    <property type="project" value="InterPro"/>
</dbReference>
<evidence type="ECO:0000256" key="3">
    <source>
        <dbReference type="ARBA" id="ARBA00023242"/>
    </source>
</evidence>
<dbReference type="GO" id="GO:0019843">
    <property type="term" value="F:rRNA binding"/>
    <property type="evidence" value="ECO:0007669"/>
    <property type="project" value="TreeGrafter"/>
</dbReference>
<feature type="domain" description="UTP25 NTP hydrolase-like" evidence="8">
    <location>
        <begin position="78"/>
        <end position="338"/>
    </location>
</feature>
<dbReference type="Pfam" id="PF06862">
    <property type="entry name" value="Utp25_C"/>
    <property type="match status" value="1"/>
</dbReference>
<feature type="compositionally biased region" description="Basic and acidic residues" evidence="6">
    <location>
        <begin position="171"/>
        <end position="194"/>
    </location>
</feature>
<dbReference type="Pfam" id="PF22916">
    <property type="entry name" value="UTP25_NTPase-like"/>
    <property type="match status" value="1"/>
</dbReference>
<protein>
    <recommendedName>
        <fullName evidence="4">U3 small nucleolar RNA-associated protein 25 homolog</fullName>
    </recommendedName>
    <alternativeName>
        <fullName evidence="5">UTP25 small subunit processor component</fullName>
    </alternativeName>
</protein>